<evidence type="ECO:0000313" key="3">
    <source>
        <dbReference type="Proteomes" id="UP000012065"/>
    </source>
</evidence>
<evidence type="ECO:0000256" key="1">
    <source>
        <dbReference type="SAM" id="MobiDB-lite"/>
    </source>
</evidence>
<name>M5CF93_THACB</name>
<protein>
    <submittedName>
        <fullName evidence="2">Uncharacterized protein</fullName>
    </submittedName>
</protein>
<proteinExistence type="predicted"/>
<dbReference type="AlphaFoldDB" id="M5CF93"/>
<gene>
    <name evidence="2" type="ORF">BN14_08731</name>
</gene>
<dbReference type="EMBL" id="CAOJ01013387">
    <property type="protein sequence ID" value="CCO34627.1"/>
    <property type="molecule type" value="Genomic_DNA"/>
</dbReference>
<sequence length="326" mass="35617">MYTCCGGGGEVISMSQCPTAPATQSTLIVSQPSWLLDATPYMSQVASTAVQSQELPLSQLSPGALKRRLDLDSDKEQSQRSSAPPPQSRQWLHSPTGGLASSIGGASTAPSMVSLGQEDVSVPAGTEEEEDLGYVKSEETRTTSCYEVIKDLVDHLYTLKSGENSLLEYAVGVTGSHDLKEGQWQPDWHCHVIVWARDLVHSEALDLWKYKGIRPHERLLALRADKGGFPPLSALQYFKKEADAWEACYGNLTEEFLRGQSPAEAEAKQSCNEDFSHAMEAPTVEEFYKCLREAQPCDLAMGFPSMKAFAQHHYKDASGLPQGGNS</sequence>
<reference evidence="2 3" key="1">
    <citation type="journal article" date="2013" name="J. Biotechnol.">
        <title>Establishment and interpretation of the genome sequence of the phytopathogenic fungus Rhizoctonia solani AG1-IB isolate 7/3/14.</title>
        <authorList>
            <person name="Wibberg D.W."/>
            <person name="Jelonek L.J."/>
            <person name="Rupp O.R."/>
            <person name="Hennig M.H."/>
            <person name="Eikmeyer F.E."/>
            <person name="Goesmann A.G."/>
            <person name="Hartmann A.H."/>
            <person name="Borriss R.B."/>
            <person name="Grosch R.G."/>
            <person name="Puehler A.P."/>
            <person name="Schlueter A.S."/>
        </authorList>
    </citation>
    <scope>NUCLEOTIDE SEQUENCE [LARGE SCALE GENOMIC DNA]</scope>
    <source>
        <strain evidence="3">AG1-IB / isolate 7/3/14</strain>
    </source>
</reference>
<comment type="caution">
    <text evidence="2">The sequence shown here is derived from an EMBL/GenBank/DDBJ whole genome shotgun (WGS) entry which is preliminary data.</text>
</comment>
<feature type="region of interest" description="Disordered" evidence="1">
    <location>
        <begin position="70"/>
        <end position="111"/>
    </location>
</feature>
<accession>M5CF93</accession>
<dbReference type="Proteomes" id="UP000012065">
    <property type="component" value="Unassembled WGS sequence"/>
</dbReference>
<dbReference type="HOGENOM" id="CLU_073917_0_0_1"/>
<evidence type="ECO:0000313" key="2">
    <source>
        <dbReference type="EMBL" id="CCO34627.1"/>
    </source>
</evidence>
<organism evidence="2 3">
    <name type="scientific">Thanatephorus cucumeris (strain AG1-IB / isolate 7/3/14)</name>
    <name type="common">Lettuce bottom rot fungus</name>
    <name type="synonym">Rhizoctonia solani</name>
    <dbReference type="NCBI Taxonomy" id="1108050"/>
    <lineage>
        <taxon>Eukaryota</taxon>
        <taxon>Fungi</taxon>
        <taxon>Dikarya</taxon>
        <taxon>Basidiomycota</taxon>
        <taxon>Agaricomycotina</taxon>
        <taxon>Agaricomycetes</taxon>
        <taxon>Cantharellales</taxon>
        <taxon>Ceratobasidiaceae</taxon>
        <taxon>Rhizoctonia</taxon>
        <taxon>Rhizoctonia solani AG-1</taxon>
    </lineage>
</organism>